<dbReference type="PANTHER" id="PTHR43798">
    <property type="entry name" value="MONOACYLGLYCEROL LIPASE"/>
    <property type="match status" value="1"/>
</dbReference>
<name>A0A4Y9RX82_9BURK</name>
<dbReference type="OrthoDB" id="9799989at2"/>
<dbReference type="Proteomes" id="UP000298438">
    <property type="component" value="Unassembled WGS sequence"/>
</dbReference>
<dbReference type="InterPro" id="IPR029058">
    <property type="entry name" value="AB_hydrolase_fold"/>
</dbReference>
<dbReference type="Gene3D" id="3.40.50.1820">
    <property type="entry name" value="alpha/beta hydrolase"/>
    <property type="match status" value="1"/>
</dbReference>
<comment type="caution">
    <text evidence="2">The sequence shown here is derived from an EMBL/GenBank/DDBJ whole genome shotgun (WGS) entry which is preliminary data.</text>
</comment>
<dbReference type="InterPro" id="IPR000073">
    <property type="entry name" value="AB_hydrolase_1"/>
</dbReference>
<evidence type="ECO:0000313" key="3">
    <source>
        <dbReference type="Proteomes" id="UP000298438"/>
    </source>
</evidence>
<dbReference type="AlphaFoldDB" id="A0A4Y9RX82"/>
<reference evidence="2 3" key="1">
    <citation type="submission" date="2019-03" db="EMBL/GenBank/DDBJ databases">
        <title>Draft Genome Sequence of Massilia arenosa sp. nov., a Novel Massilia Species Isolated from a Sandy-loam Maize Soil.</title>
        <authorList>
            <person name="Raths R."/>
            <person name="Peta V."/>
            <person name="Bucking H."/>
        </authorList>
    </citation>
    <scope>NUCLEOTIDE SEQUENCE [LARGE SCALE GENOMIC DNA]</scope>
    <source>
        <strain evidence="2 3">MC02</strain>
    </source>
</reference>
<dbReference type="GO" id="GO:0016020">
    <property type="term" value="C:membrane"/>
    <property type="evidence" value="ECO:0007669"/>
    <property type="project" value="TreeGrafter"/>
</dbReference>
<gene>
    <name evidence="2" type="ORF">E4L96_19585</name>
</gene>
<protein>
    <submittedName>
        <fullName evidence="2">Alpha/beta hydrolase</fullName>
    </submittedName>
</protein>
<keyword evidence="3" id="KW-1185">Reference proteome</keyword>
<evidence type="ECO:0000313" key="2">
    <source>
        <dbReference type="EMBL" id="TFW13582.1"/>
    </source>
</evidence>
<sequence length="302" mass="32241">PAVAATRGVAGAMTLARRQQLRRHVTLPLGRIAVVEQGSGPAALFLHGFPLNSFQWRDAVAALSAHRRCIAPDFLGLGYTEPAPGQGVAPDDQVAMLVALMDKLGVDQADVLASDSGGAVAQLLLVRHPQRVRSLLLANCDSEPDCPPPKLLPVIAEAREGVFVDRSLALWAKDHDLARSAQGLHGLCYLHPDAPSDAALDAYLLPLVSSPARKALVHAYAIALDHNVLAGVSAPLKQSKVPARVVWGLADDIFFTGAPAHFEQAFGNGRGVRRLDGYKLFWPEERPDVVVEEALALWGVQA</sequence>
<dbReference type="GO" id="GO:0047372">
    <property type="term" value="F:monoacylglycerol lipase activity"/>
    <property type="evidence" value="ECO:0007669"/>
    <property type="project" value="TreeGrafter"/>
</dbReference>
<dbReference type="SUPFAM" id="SSF53474">
    <property type="entry name" value="alpha/beta-Hydrolases"/>
    <property type="match status" value="1"/>
</dbReference>
<feature type="domain" description="AB hydrolase-1" evidence="1">
    <location>
        <begin position="44"/>
        <end position="157"/>
    </location>
</feature>
<organism evidence="2 3">
    <name type="scientific">Zemynaea arenosa</name>
    <dbReference type="NCBI Taxonomy" id="2561931"/>
    <lineage>
        <taxon>Bacteria</taxon>
        <taxon>Pseudomonadati</taxon>
        <taxon>Pseudomonadota</taxon>
        <taxon>Betaproteobacteria</taxon>
        <taxon>Burkholderiales</taxon>
        <taxon>Oxalobacteraceae</taxon>
        <taxon>Telluria group</taxon>
        <taxon>Zemynaea</taxon>
    </lineage>
</organism>
<dbReference type="RefSeq" id="WP_135208901.1">
    <property type="nucleotide sequence ID" value="NZ_SPVF01000250.1"/>
</dbReference>
<proteinExistence type="predicted"/>
<accession>A0A4Y9RX82</accession>
<dbReference type="Pfam" id="PF00561">
    <property type="entry name" value="Abhydrolase_1"/>
    <property type="match status" value="1"/>
</dbReference>
<keyword evidence="2" id="KW-0378">Hydrolase</keyword>
<dbReference type="EMBL" id="SPVF01000250">
    <property type="protein sequence ID" value="TFW13582.1"/>
    <property type="molecule type" value="Genomic_DNA"/>
</dbReference>
<feature type="non-terminal residue" evidence="2">
    <location>
        <position position="1"/>
    </location>
</feature>
<dbReference type="PRINTS" id="PR00111">
    <property type="entry name" value="ABHYDROLASE"/>
</dbReference>
<dbReference type="PANTHER" id="PTHR43798:SF33">
    <property type="entry name" value="HYDROLASE, PUTATIVE (AFU_ORTHOLOGUE AFUA_2G14860)-RELATED"/>
    <property type="match status" value="1"/>
</dbReference>
<dbReference type="GO" id="GO:0046464">
    <property type="term" value="P:acylglycerol catabolic process"/>
    <property type="evidence" value="ECO:0007669"/>
    <property type="project" value="TreeGrafter"/>
</dbReference>
<dbReference type="InterPro" id="IPR050266">
    <property type="entry name" value="AB_hydrolase_sf"/>
</dbReference>
<evidence type="ECO:0000259" key="1">
    <source>
        <dbReference type="Pfam" id="PF00561"/>
    </source>
</evidence>